<evidence type="ECO:0000256" key="1">
    <source>
        <dbReference type="SAM" id="Coils"/>
    </source>
</evidence>
<dbReference type="KEGG" id="dan:6494433"/>
<dbReference type="PANTHER" id="PTHR47890:SF1">
    <property type="entry name" value="LD24308P"/>
    <property type="match status" value="1"/>
</dbReference>
<feature type="chain" id="PRO_5002790413" evidence="2">
    <location>
        <begin position="22"/>
        <end position="662"/>
    </location>
</feature>
<keyword evidence="4" id="KW-1185">Reference proteome</keyword>
<dbReference type="InterPro" id="IPR032062">
    <property type="entry name" value="DUF4803"/>
</dbReference>
<dbReference type="OrthoDB" id="6366357at2759"/>
<feature type="coiled-coil region" evidence="1">
    <location>
        <begin position="66"/>
        <end position="101"/>
    </location>
</feature>
<dbReference type="AlphaFoldDB" id="B3MBL2"/>
<sequence>MRFTVWIYLFAICGLTPPLLGGVVQETMDIMQTINHVTKTILKAWDMIEDVPLAEITAGSLIYSRQNQLLDKMSEVNANILELEEQQVRNMDLTIKALRDVWEKTELLYRISRLNDLTTLINLRYNQLSDFEQHRDTLEPITLLKFTQWNVDPSPNSLSTQLEQLHASLYGSGPFAAEQDYSQTLIARLTESFQASPEHMCVAKQSAQQFAFKVFAKTALTELKAYFMMEFSWMVQRQMGRGNFTQELLLMRQNHRKRQDAALEILRQLMGKTGRRYWRCDPAKDRHVEGETFARVTRLLQGYVENEINLNSDQSCWNSCDDYHDTLSNGCYQPEEDLCGQQPPCNGRLYNCAFIDSALTICPASENGTRRYEYIHYGDGTSLGGKSAGCKSKEKEAASWSRWVVMRCHYCFCLCDEPGPKSDRYFNLRASMSDFMRNRIVTGVRFVKSRRVFHLQLQQAQLVPWGAINTSTLEWLPLDDYNVSDADIRNDYDYHTLGPDSRSLDLDEIVANATDQVVTGVRFRIINKHLNLEVRFTPFNFSTGLLVEPQTMSFWLGNNNSHVDGKRQKLVLKEADLPTASEMPSLPLSQTNQYMDFVSSSRQKDVAQNTLPFIDIQEVVPHPAVPLSGLGIFHKGRSGYGGFFAPKVVTYDLAKHLTEPRK</sequence>
<dbReference type="OMA" id="RCHYCFC"/>
<evidence type="ECO:0000256" key="2">
    <source>
        <dbReference type="SAM" id="SignalP"/>
    </source>
</evidence>
<dbReference type="GeneID" id="6494433"/>
<dbReference type="PhylomeDB" id="B3MBL2"/>
<feature type="signal peptide" evidence="2">
    <location>
        <begin position="1"/>
        <end position="21"/>
    </location>
</feature>
<keyword evidence="2" id="KW-0732">Signal</keyword>
<reference evidence="3 4" key="1">
    <citation type="journal article" date="2007" name="Nature">
        <title>Evolution of genes and genomes on the Drosophila phylogeny.</title>
        <authorList>
            <consortium name="Drosophila 12 Genomes Consortium"/>
            <person name="Clark A.G."/>
            <person name="Eisen M.B."/>
            <person name="Smith D.R."/>
            <person name="Bergman C.M."/>
            <person name="Oliver B."/>
            <person name="Markow T.A."/>
            <person name="Kaufman T.C."/>
            <person name="Kellis M."/>
            <person name="Gelbart W."/>
            <person name="Iyer V.N."/>
            <person name="Pollard D.A."/>
            <person name="Sackton T.B."/>
            <person name="Larracuente A.M."/>
            <person name="Singh N.D."/>
            <person name="Abad J.P."/>
            <person name="Abt D.N."/>
            <person name="Adryan B."/>
            <person name="Aguade M."/>
            <person name="Akashi H."/>
            <person name="Anderson W.W."/>
            <person name="Aquadro C.F."/>
            <person name="Ardell D.H."/>
            <person name="Arguello R."/>
            <person name="Artieri C.G."/>
            <person name="Barbash D.A."/>
            <person name="Barker D."/>
            <person name="Barsanti P."/>
            <person name="Batterham P."/>
            <person name="Batzoglou S."/>
            <person name="Begun D."/>
            <person name="Bhutkar A."/>
            <person name="Blanco E."/>
            <person name="Bosak S.A."/>
            <person name="Bradley R.K."/>
            <person name="Brand A.D."/>
            <person name="Brent M.R."/>
            <person name="Brooks A.N."/>
            <person name="Brown R.H."/>
            <person name="Butlin R.K."/>
            <person name="Caggese C."/>
            <person name="Calvi B.R."/>
            <person name="Bernardo de Carvalho A."/>
            <person name="Caspi A."/>
            <person name="Castrezana S."/>
            <person name="Celniker S.E."/>
            <person name="Chang J.L."/>
            <person name="Chapple C."/>
            <person name="Chatterji S."/>
            <person name="Chinwalla A."/>
            <person name="Civetta A."/>
            <person name="Clifton S.W."/>
            <person name="Comeron J.M."/>
            <person name="Costello J.C."/>
            <person name="Coyne J.A."/>
            <person name="Daub J."/>
            <person name="David R.G."/>
            <person name="Delcher A.L."/>
            <person name="Delehaunty K."/>
            <person name="Do C.B."/>
            <person name="Ebling H."/>
            <person name="Edwards K."/>
            <person name="Eickbush T."/>
            <person name="Evans J.D."/>
            <person name="Filipski A."/>
            <person name="Findeiss S."/>
            <person name="Freyhult E."/>
            <person name="Fulton L."/>
            <person name="Fulton R."/>
            <person name="Garcia A.C."/>
            <person name="Gardiner A."/>
            <person name="Garfield D.A."/>
            <person name="Garvin B.E."/>
            <person name="Gibson G."/>
            <person name="Gilbert D."/>
            <person name="Gnerre S."/>
            <person name="Godfrey J."/>
            <person name="Good R."/>
            <person name="Gotea V."/>
            <person name="Gravely B."/>
            <person name="Greenberg A.J."/>
            <person name="Griffiths-Jones S."/>
            <person name="Gross S."/>
            <person name="Guigo R."/>
            <person name="Gustafson E.A."/>
            <person name="Haerty W."/>
            <person name="Hahn M.W."/>
            <person name="Halligan D.L."/>
            <person name="Halpern A.L."/>
            <person name="Halter G.M."/>
            <person name="Han M.V."/>
            <person name="Heger A."/>
            <person name="Hillier L."/>
            <person name="Hinrichs A.S."/>
            <person name="Holmes I."/>
            <person name="Hoskins R.A."/>
            <person name="Hubisz M.J."/>
            <person name="Hultmark D."/>
            <person name="Huntley M.A."/>
            <person name="Jaffe D.B."/>
            <person name="Jagadeeshan S."/>
            <person name="Jeck W.R."/>
            <person name="Johnson J."/>
            <person name="Jones C.D."/>
            <person name="Jordan W.C."/>
            <person name="Karpen G.H."/>
            <person name="Kataoka E."/>
            <person name="Keightley P.D."/>
            <person name="Kheradpour P."/>
            <person name="Kirkness E.F."/>
            <person name="Koerich L.B."/>
            <person name="Kristiansen K."/>
            <person name="Kudrna D."/>
            <person name="Kulathinal R.J."/>
            <person name="Kumar S."/>
            <person name="Kwok R."/>
            <person name="Lander E."/>
            <person name="Langley C.H."/>
            <person name="Lapoint R."/>
            <person name="Lazzaro B.P."/>
            <person name="Lee S.J."/>
            <person name="Levesque L."/>
            <person name="Li R."/>
            <person name="Lin C.F."/>
            <person name="Lin M.F."/>
            <person name="Lindblad-Toh K."/>
            <person name="Llopart A."/>
            <person name="Long M."/>
            <person name="Low L."/>
            <person name="Lozovsky E."/>
            <person name="Lu J."/>
            <person name="Luo M."/>
            <person name="Machado C.A."/>
            <person name="Makalowski W."/>
            <person name="Marzo M."/>
            <person name="Matsuda M."/>
            <person name="Matzkin L."/>
            <person name="McAllister B."/>
            <person name="McBride C.S."/>
            <person name="McKernan B."/>
            <person name="McKernan K."/>
            <person name="Mendez-Lago M."/>
            <person name="Minx P."/>
            <person name="Mollenhauer M.U."/>
            <person name="Montooth K."/>
            <person name="Mount S.M."/>
            <person name="Mu X."/>
            <person name="Myers E."/>
            <person name="Negre B."/>
            <person name="Newfeld S."/>
            <person name="Nielsen R."/>
            <person name="Noor M.A."/>
            <person name="O'Grady P."/>
            <person name="Pachter L."/>
            <person name="Papaceit M."/>
            <person name="Parisi M.J."/>
            <person name="Parisi M."/>
            <person name="Parts L."/>
            <person name="Pedersen J.S."/>
            <person name="Pesole G."/>
            <person name="Phillippy A.M."/>
            <person name="Ponting C.P."/>
            <person name="Pop M."/>
            <person name="Porcelli D."/>
            <person name="Powell J.R."/>
            <person name="Prohaska S."/>
            <person name="Pruitt K."/>
            <person name="Puig M."/>
            <person name="Quesneville H."/>
            <person name="Ram K.R."/>
            <person name="Rand D."/>
            <person name="Rasmussen M.D."/>
            <person name="Reed L.K."/>
            <person name="Reenan R."/>
            <person name="Reily A."/>
            <person name="Remington K.A."/>
            <person name="Rieger T.T."/>
            <person name="Ritchie M.G."/>
            <person name="Robin C."/>
            <person name="Rogers Y.H."/>
            <person name="Rohde C."/>
            <person name="Rozas J."/>
            <person name="Rubenfield M.J."/>
            <person name="Ruiz A."/>
            <person name="Russo S."/>
            <person name="Salzberg S.L."/>
            <person name="Sanchez-Gracia A."/>
            <person name="Saranga D.J."/>
            <person name="Sato H."/>
            <person name="Schaeffer S.W."/>
            <person name="Schatz M.C."/>
            <person name="Schlenke T."/>
            <person name="Schwartz R."/>
            <person name="Segarra C."/>
            <person name="Singh R.S."/>
            <person name="Sirot L."/>
            <person name="Sirota M."/>
            <person name="Sisneros N.B."/>
            <person name="Smith C.D."/>
            <person name="Smith T.F."/>
            <person name="Spieth J."/>
            <person name="Stage D.E."/>
            <person name="Stark A."/>
            <person name="Stephan W."/>
            <person name="Strausberg R.L."/>
            <person name="Strempel S."/>
            <person name="Sturgill D."/>
            <person name="Sutton G."/>
            <person name="Sutton G.G."/>
            <person name="Tao W."/>
            <person name="Teichmann S."/>
            <person name="Tobari Y.N."/>
            <person name="Tomimura Y."/>
            <person name="Tsolas J.M."/>
            <person name="Valente V.L."/>
            <person name="Venter E."/>
            <person name="Venter J.C."/>
            <person name="Vicario S."/>
            <person name="Vieira F.G."/>
            <person name="Vilella A.J."/>
            <person name="Villasante A."/>
            <person name="Walenz B."/>
            <person name="Wang J."/>
            <person name="Wasserman M."/>
            <person name="Watts T."/>
            <person name="Wilson D."/>
            <person name="Wilson R.K."/>
            <person name="Wing R.A."/>
            <person name="Wolfner M.F."/>
            <person name="Wong A."/>
            <person name="Wong G.K."/>
            <person name="Wu C.I."/>
            <person name="Wu G."/>
            <person name="Yamamoto D."/>
            <person name="Yang H.P."/>
            <person name="Yang S.P."/>
            <person name="Yorke J.A."/>
            <person name="Yoshida K."/>
            <person name="Zdobnov E."/>
            <person name="Zhang P."/>
            <person name="Zhang Y."/>
            <person name="Zimin A.V."/>
            <person name="Baldwin J."/>
            <person name="Abdouelleil A."/>
            <person name="Abdulkadir J."/>
            <person name="Abebe A."/>
            <person name="Abera B."/>
            <person name="Abreu J."/>
            <person name="Acer S.C."/>
            <person name="Aftuck L."/>
            <person name="Alexander A."/>
            <person name="An P."/>
            <person name="Anderson E."/>
            <person name="Anderson S."/>
            <person name="Arachi H."/>
            <person name="Azer M."/>
            <person name="Bachantsang P."/>
            <person name="Barry A."/>
            <person name="Bayul T."/>
            <person name="Berlin A."/>
            <person name="Bessette D."/>
            <person name="Bloom T."/>
            <person name="Blye J."/>
            <person name="Boguslavskiy L."/>
            <person name="Bonnet C."/>
            <person name="Boukhgalter B."/>
            <person name="Bourzgui I."/>
            <person name="Brown A."/>
            <person name="Cahill P."/>
            <person name="Channer S."/>
            <person name="Cheshatsang Y."/>
            <person name="Chuda L."/>
            <person name="Citroen M."/>
            <person name="Collymore A."/>
            <person name="Cooke P."/>
            <person name="Costello M."/>
            <person name="D'Aco K."/>
            <person name="Daza R."/>
            <person name="De Haan G."/>
            <person name="DeGray S."/>
            <person name="DeMaso C."/>
            <person name="Dhargay N."/>
            <person name="Dooley K."/>
            <person name="Dooley E."/>
            <person name="Doricent M."/>
            <person name="Dorje P."/>
            <person name="Dorjee K."/>
            <person name="Dupes A."/>
            <person name="Elong R."/>
            <person name="Falk J."/>
            <person name="Farina A."/>
            <person name="Faro S."/>
            <person name="Ferguson D."/>
            <person name="Fisher S."/>
            <person name="Foley C.D."/>
            <person name="Franke A."/>
            <person name="Friedrich D."/>
            <person name="Gadbois L."/>
            <person name="Gearin G."/>
            <person name="Gearin C.R."/>
            <person name="Giannoukos G."/>
            <person name="Goode T."/>
            <person name="Graham J."/>
            <person name="Grandbois E."/>
            <person name="Grewal S."/>
            <person name="Gyaltsen K."/>
            <person name="Hafez N."/>
            <person name="Hagos B."/>
            <person name="Hall J."/>
            <person name="Henson C."/>
            <person name="Hollinger A."/>
            <person name="Honan T."/>
            <person name="Huard M.D."/>
            <person name="Hughes L."/>
            <person name="Hurhula B."/>
            <person name="Husby M.E."/>
            <person name="Kamat A."/>
            <person name="Kanga B."/>
            <person name="Kashin S."/>
            <person name="Khazanovich D."/>
            <person name="Kisner P."/>
            <person name="Lance K."/>
            <person name="Lara M."/>
            <person name="Lee W."/>
            <person name="Lennon N."/>
            <person name="Letendre F."/>
            <person name="LeVine R."/>
            <person name="Lipovsky A."/>
            <person name="Liu X."/>
            <person name="Liu J."/>
            <person name="Liu S."/>
            <person name="Lokyitsang T."/>
            <person name="Lokyitsang Y."/>
            <person name="Lubonja R."/>
            <person name="Lui A."/>
            <person name="MacDonald P."/>
            <person name="Magnisalis V."/>
            <person name="Maru K."/>
            <person name="Matthews C."/>
            <person name="McCusker W."/>
            <person name="McDonough S."/>
            <person name="Mehta T."/>
            <person name="Meldrim J."/>
            <person name="Meneus L."/>
            <person name="Mihai O."/>
            <person name="Mihalev A."/>
            <person name="Mihova T."/>
            <person name="Mittelman R."/>
            <person name="Mlenga V."/>
            <person name="Montmayeur A."/>
            <person name="Mulrain L."/>
            <person name="Navidi A."/>
            <person name="Naylor J."/>
            <person name="Negash T."/>
            <person name="Nguyen T."/>
            <person name="Nguyen N."/>
            <person name="Nicol R."/>
            <person name="Norbu C."/>
            <person name="Norbu N."/>
            <person name="Novod N."/>
            <person name="O'Neill B."/>
            <person name="Osman S."/>
            <person name="Markiewicz E."/>
            <person name="Oyono O.L."/>
            <person name="Patti C."/>
            <person name="Phunkhang P."/>
            <person name="Pierre F."/>
            <person name="Priest M."/>
            <person name="Raghuraman S."/>
            <person name="Rege F."/>
            <person name="Reyes R."/>
            <person name="Rise C."/>
            <person name="Rogov P."/>
            <person name="Ross K."/>
            <person name="Ryan E."/>
            <person name="Settipalli S."/>
            <person name="Shea T."/>
            <person name="Sherpa N."/>
            <person name="Shi L."/>
            <person name="Shih D."/>
            <person name="Sparrow T."/>
            <person name="Spaulding J."/>
            <person name="Stalker J."/>
            <person name="Stange-Thomann N."/>
            <person name="Stavropoulos S."/>
            <person name="Stone C."/>
            <person name="Strader C."/>
            <person name="Tesfaye S."/>
            <person name="Thomson T."/>
            <person name="Thoulutsang Y."/>
            <person name="Thoulutsang D."/>
            <person name="Topham K."/>
            <person name="Topping I."/>
            <person name="Tsamla T."/>
            <person name="Vassiliev H."/>
            <person name="Vo A."/>
            <person name="Wangchuk T."/>
            <person name="Wangdi T."/>
            <person name="Weiand M."/>
            <person name="Wilkinson J."/>
            <person name="Wilson A."/>
            <person name="Yadav S."/>
            <person name="Young G."/>
            <person name="Yu Q."/>
            <person name="Zembek L."/>
            <person name="Zhong D."/>
            <person name="Zimmer A."/>
            <person name="Zwirko Z."/>
            <person name="Jaffe D.B."/>
            <person name="Alvarez P."/>
            <person name="Brockman W."/>
            <person name="Butler J."/>
            <person name="Chin C."/>
            <person name="Gnerre S."/>
            <person name="Grabherr M."/>
            <person name="Kleber M."/>
            <person name="Mauceli E."/>
            <person name="MacCallum I."/>
        </authorList>
    </citation>
    <scope>NUCLEOTIDE SEQUENCE [LARGE SCALE GENOMIC DNA]</scope>
    <source>
        <strain evidence="4">Tucson 14024-0371.13</strain>
    </source>
</reference>
<evidence type="ECO:0000313" key="4">
    <source>
        <dbReference type="Proteomes" id="UP000007801"/>
    </source>
</evidence>
<dbReference type="Pfam" id="PF16061">
    <property type="entry name" value="DUF4803"/>
    <property type="match status" value="1"/>
</dbReference>
<dbReference type="HOGENOM" id="CLU_015334_0_0_1"/>
<gene>
    <name evidence="3" type="primary">Dana\GF11569</name>
    <name evidence="3" type="synonym">dana_GLEANR_11617</name>
    <name evidence="3" type="ORF">GF11569</name>
</gene>
<organism evidence="3 4">
    <name type="scientific">Drosophila ananassae</name>
    <name type="common">Fruit fly</name>
    <dbReference type="NCBI Taxonomy" id="7217"/>
    <lineage>
        <taxon>Eukaryota</taxon>
        <taxon>Metazoa</taxon>
        <taxon>Ecdysozoa</taxon>
        <taxon>Arthropoda</taxon>
        <taxon>Hexapoda</taxon>
        <taxon>Insecta</taxon>
        <taxon>Pterygota</taxon>
        <taxon>Neoptera</taxon>
        <taxon>Endopterygota</taxon>
        <taxon>Diptera</taxon>
        <taxon>Brachycera</taxon>
        <taxon>Muscomorpha</taxon>
        <taxon>Ephydroidea</taxon>
        <taxon>Drosophilidae</taxon>
        <taxon>Drosophila</taxon>
        <taxon>Sophophora</taxon>
    </lineage>
</organism>
<protein>
    <submittedName>
        <fullName evidence="3">Uncharacterized protein</fullName>
    </submittedName>
</protein>
<dbReference type="PANTHER" id="PTHR47890">
    <property type="entry name" value="LD24308P"/>
    <property type="match status" value="1"/>
</dbReference>
<keyword evidence="1" id="KW-0175">Coiled coil</keyword>
<name>B3MBL2_DROAN</name>
<evidence type="ECO:0000313" key="3">
    <source>
        <dbReference type="EMBL" id="EDV37143.1"/>
    </source>
</evidence>
<dbReference type="eggNOG" id="ENOG502QPIF">
    <property type="taxonomic scope" value="Eukaryota"/>
</dbReference>
<dbReference type="STRING" id="7217.B3MBL2"/>
<accession>B3MBL2</accession>
<dbReference type="EMBL" id="CH902619">
    <property type="protein sequence ID" value="EDV37143.1"/>
    <property type="molecule type" value="Genomic_DNA"/>
</dbReference>
<proteinExistence type="predicted"/>
<dbReference type="Proteomes" id="UP000007801">
    <property type="component" value="Unassembled WGS sequence"/>
</dbReference>
<dbReference type="InParanoid" id="B3MBL2"/>